<gene>
    <name evidence="1" type="ORF">NLF92_10525</name>
</gene>
<organism evidence="1 2">
    <name type="scientific">Opacimonas viscosa</name>
    <dbReference type="NCBI Taxonomy" id="2961944"/>
    <lineage>
        <taxon>Bacteria</taxon>
        <taxon>Pseudomonadati</taxon>
        <taxon>Pseudomonadota</taxon>
        <taxon>Gammaproteobacteria</taxon>
        <taxon>Alteromonadales</taxon>
        <taxon>Alteromonadaceae</taxon>
        <taxon>Opacimonas</taxon>
    </lineage>
</organism>
<dbReference type="Proteomes" id="UP001165413">
    <property type="component" value="Unassembled WGS sequence"/>
</dbReference>
<keyword evidence="2" id="KW-1185">Reference proteome</keyword>
<reference evidence="1" key="1">
    <citation type="submission" date="2022-07" db="EMBL/GenBank/DDBJ databases">
        <title>Characterization of the Novel Bacterium Alteromonas immobilis LMIT006 and Alteromonas gregis LMIT007.</title>
        <authorList>
            <person name="Lin X."/>
        </authorList>
    </citation>
    <scope>NUCLEOTIDE SEQUENCE</scope>
    <source>
        <strain evidence="1">LMIT007</strain>
    </source>
</reference>
<protein>
    <submittedName>
        <fullName evidence="1">Uncharacterized protein</fullName>
    </submittedName>
</protein>
<name>A0AA41WZY8_9ALTE</name>
<dbReference type="EMBL" id="JANATA010000020">
    <property type="protein sequence ID" value="MCP3429380.1"/>
    <property type="molecule type" value="Genomic_DNA"/>
</dbReference>
<evidence type="ECO:0000313" key="2">
    <source>
        <dbReference type="Proteomes" id="UP001165413"/>
    </source>
</evidence>
<comment type="caution">
    <text evidence="1">The sequence shown here is derived from an EMBL/GenBank/DDBJ whole genome shotgun (WGS) entry which is preliminary data.</text>
</comment>
<dbReference type="RefSeq" id="WP_254101644.1">
    <property type="nucleotide sequence ID" value="NZ_JANATA010000020.1"/>
</dbReference>
<proteinExistence type="predicted"/>
<evidence type="ECO:0000313" key="1">
    <source>
        <dbReference type="EMBL" id="MCP3429380.1"/>
    </source>
</evidence>
<accession>A0AA41WZY8</accession>
<dbReference type="AlphaFoldDB" id="A0AA41WZY8"/>
<sequence>MAKRGVKKKQFREDFGVFVCPHVLEGAAVLSVVRDGEGDWQFSCGDEASDMNADLHLVAVGELIQRDPSLADSVELAENQGIERAKTYKDWDSFSISEND</sequence>